<evidence type="ECO:0000313" key="1">
    <source>
        <dbReference type="EMBL" id="KAH6641811.1"/>
    </source>
</evidence>
<gene>
    <name evidence="1" type="ORF">F5144DRAFT_600406</name>
</gene>
<evidence type="ECO:0000313" key="2">
    <source>
        <dbReference type="Proteomes" id="UP000724584"/>
    </source>
</evidence>
<protein>
    <submittedName>
        <fullName evidence="1">Uncharacterized protein</fullName>
    </submittedName>
</protein>
<proteinExistence type="predicted"/>
<reference evidence="1 2" key="1">
    <citation type="journal article" date="2021" name="Nat. Commun.">
        <title>Genetic determinants of endophytism in the Arabidopsis root mycobiome.</title>
        <authorList>
            <person name="Mesny F."/>
            <person name="Miyauchi S."/>
            <person name="Thiergart T."/>
            <person name="Pickel B."/>
            <person name="Atanasova L."/>
            <person name="Karlsson M."/>
            <person name="Huettel B."/>
            <person name="Barry K.W."/>
            <person name="Haridas S."/>
            <person name="Chen C."/>
            <person name="Bauer D."/>
            <person name="Andreopoulos W."/>
            <person name="Pangilinan J."/>
            <person name="LaButti K."/>
            <person name="Riley R."/>
            <person name="Lipzen A."/>
            <person name="Clum A."/>
            <person name="Drula E."/>
            <person name="Henrissat B."/>
            <person name="Kohler A."/>
            <person name="Grigoriev I.V."/>
            <person name="Martin F.M."/>
            <person name="Hacquard S."/>
        </authorList>
    </citation>
    <scope>NUCLEOTIDE SEQUENCE [LARGE SCALE GENOMIC DNA]</scope>
    <source>
        <strain evidence="1 2">MPI-SDFR-AT-0079</strain>
    </source>
</reference>
<comment type="caution">
    <text evidence="1">The sequence shown here is derived from an EMBL/GenBank/DDBJ whole genome shotgun (WGS) entry which is preliminary data.</text>
</comment>
<dbReference type="EMBL" id="JAGIZQ010000002">
    <property type="protein sequence ID" value="KAH6641811.1"/>
    <property type="molecule type" value="Genomic_DNA"/>
</dbReference>
<sequence length="144" mass="16547">MHQVRIAVYSDVPRLATVAIAGRSHVLGFRFKHPSRINYPRDTYRSRAHMFANFITNPQYIVLAVFGKYNWQENEKVSTHPVPHDHELLKKPDTGAVLGAFSSIPPPPNAPVCFDGDQGRDRYIDQKAPSLRWLRRTIQSLKKR</sequence>
<keyword evidence="2" id="KW-1185">Reference proteome</keyword>
<accession>A0ACB7PN64</accession>
<organism evidence="1 2">
    <name type="scientific">Chaetomium tenue</name>
    <dbReference type="NCBI Taxonomy" id="1854479"/>
    <lineage>
        <taxon>Eukaryota</taxon>
        <taxon>Fungi</taxon>
        <taxon>Dikarya</taxon>
        <taxon>Ascomycota</taxon>
        <taxon>Pezizomycotina</taxon>
        <taxon>Sordariomycetes</taxon>
        <taxon>Sordariomycetidae</taxon>
        <taxon>Sordariales</taxon>
        <taxon>Chaetomiaceae</taxon>
        <taxon>Chaetomium</taxon>
    </lineage>
</organism>
<dbReference type="Proteomes" id="UP000724584">
    <property type="component" value="Unassembled WGS sequence"/>
</dbReference>
<name>A0ACB7PN64_9PEZI</name>